<keyword evidence="2" id="KW-1185">Reference proteome</keyword>
<dbReference type="OrthoDB" id="778140at2759"/>
<organism evidence="1 2">
    <name type="scientific">Adiantum capillus-veneris</name>
    <name type="common">Maidenhair fern</name>
    <dbReference type="NCBI Taxonomy" id="13818"/>
    <lineage>
        <taxon>Eukaryota</taxon>
        <taxon>Viridiplantae</taxon>
        <taxon>Streptophyta</taxon>
        <taxon>Embryophyta</taxon>
        <taxon>Tracheophyta</taxon>
        <taxon>Polypodiopsida</taxon>
        <taxon>Polypodiidae</taxon>
        <taxon>Polypodiales</taxon>
        <taxon>Pteridineae</taxon>
        <taxon>Pteridaceae</taxon>
        <taxon>Vittarioideae</taxon>
        <taxon>Adiantum</taxon>
    </lineage>
</organism>
<dbReference type="EMBL" id="JABFUD020000019">
    <property type="protein sequence ID" value="KAI5065513.1"/>
    <property type="molecule type" value="Genomic_DNA"/>
</dbReference>
<protein>
    <submittedName>
        <fullName evidence="1">Uncharacterized protein</fullName>
    </submittedName>
</protein>
<dbReference type="Proteomes" id="UP000886520">
    <property type="component" value="Chromosome 19"/>
</dbReference>
<sequence length="101" mass="11674">MLGKFWVVEPLESLASADPCQSKVDGSMLIYTLLELPFLDLMIKEILRLCTSHQAEWQINWSGGLIQLEDLEKLDEQRWGAIAHIYAQQHKQKQFFGTKLL</sequence>
<evidence type="ECO:0000313" key="2">
    <source>
        <dbReference type="Proteomes" id="UP000886520"/>
    </source>
</evidence>
<reference evidence="1" key="1">
    <citation type="submission" date="2021-01" db="EMBL/GenBank/DDBJ databases">
        <title>Adiantum capillus-veneris genome.</title>
        <authorList>
            <person name="Fang Y."/>
            <person name="Liao Q."/>
        </authorList>
    </citation>
    <scope>NUCLEOTIDE SEQUENCE</scope>
    <source>
        <strain evidence="1">H3</strain>
        <tissue evidence="1">Leaf</tissue>
    </source>
</reference>
<accession>A0A9D4Z7T4</accession>
<evidence type="ECO:0000313" key="1">
    <source>
        <dbReference type="EMBL" id="KAI5065513.1"/>
    </source>
</evidence>
<gene>
    <name evidence="1" type="ORF">GOP47_0020208</name>
</gene>
<dbReference type="AlphaFoldDB" id="A0A9D4Z7T4"/>
<comment type="caution">
    <text evidence="1">The sequence shown here is derived from an EMBL/GenBank/DDBJ whole genome shotgun (WGS) entry which is preliminary data.</text>
</comment>
<name>A0A9D4Z7T4_ADICA</name>
<proteinExistence type="predicted"/>